<evidence type="ECO:0000313" key="1">
    <source>
        <dbReference type="EMBL" id="MPC78365.1"/>
    </source>
</evidence>
<comment type="caution">
    <text evidence="1">The sequence shown here is derived from an EMBL/GenBank/DDBJ whole genome shotgun (WGS) entry which is preliminary data.</text>
</comment>
<sequence length="30" mass="3115">MDSANLHANLYAGDRPAGVFRLGGGRGVSR</sequence>
<dbReference type="EMBL" id="VSRR010048239">
    <property type="protein sequence ID" value="MPC78365.1"/>
    <property type="molecule type" value="Genomic_DNA"/>
</dbReference>
<gene>
    <name evidence="1" type="ORF">E2C01_072850</name>
</gene>
<dbReference type="Proteomes" id="UP000324222">
    <property type="component" value="Unassembled WGS sequence"/>
</dbReference>
<evidence type="ECO:0000313" key="2">
    <source>
        <dbReference type="Proteomes" id="UP000324222"/>
    </source>
</evidence>
<dbReference type="AlphaFoldDB" id="A0A5B7I895"/>
<organism evidence="1 2">
    <name type="scientific">Portunus trituberculatus</name>
    <name type="common">Swimming crab</name>
    <name type="synonym">Neptunus trituberculatus</name>
    <dbReference type="NCBI Taxonomy" id="210409"/>
    <lineage>
        <taxon>Eukaryota</taxon>
        <taxon>Metazoa</taxon>
        <taxon>Ecdysozoa</taxon>
        <taxon>Arthropoda</taxon>
        <taxon>Crustacea</taxon>
        <taxon>Multicrustacea</taxon>
        <taxon>Malacostraca</taxon>
        <taxon>Eumalacostraca</taxon>
        <taxon>Eucarida</taxon>
        <taxon>Decapoda</taxon>
        <taxon>Pleocyemata</taxon>
        <taxon>Brachyura</taxon>
        <taxon>Eubrachyura</taxon>
        <taxon>Portunoidea</taxon>
        <taxon>Portunidae</taxon>
        <taxon>Portuninae</taxon>
        <taxon>Portunus</taxon>
    </lineage>
</organism>
<reference evidence="1 2" key="1">
    <citation type="submission" date="2019-05" db="EMBL/GenBank/DDBJ databases">
        <title>Another draft genome of Portunus trituberculatus and its Hox gene families provides insights of decapod evolution.</title>
        <authorList>
            <person name="Jeong J.-H."/>
            <person name="Song I."/>
            <person name="Kim S."/>
            <person name="Choi T."/>
            <person name="Kim D."/>
            <person name="Ryu S."/>
            <person name="Kim W."/>
        </authorList>
    </citation>
    <scope>NUCLEOTIDE SEQUENCE [LARGE SCALE GENOMIC DNA]</scope>
    <source>
        <tissue evidence="1">Muscle</tissue>
    </source>
</reference>
<name>A0A5B7I895_PORTR</name>
<accession>A0A5B7I895</accession>
<proteinExistence type="predicted"/>
<protein>
    <submittedName>
        <fullName evidence="1">Uncharacterized protein</fullName>
    </submittedName>
</protein>
<keyword evidence="2" id="KW-1185">Reference proteome</keyword>